<keyword evidence="1" id="KW-0540">Nuclease</keyword>
<dbReference type="PANTHER" id="PTHR23044">
    <property type="entry name" value="3'-5' EXONUCLEASE ERI1-RELATED"/>
    <property type="match status" value="1"/>
</dbReference>
<keyword evidence="6" id="KW-1185">Reference proteome</keyword>
<feature type="domain" description="Exonuclease" evidence="4">
    <location>
        <begin position="2"/>
        <end position="188"/>
    </location>
</feature>
<sequence>MYYIVFDLEFNQDFSSPICLGENVSKYPFEIIQIGAIKLDSNLHTVDSFNQYVKPTIYSHINSHITELTGITTEQLVSEETFPSVFNEYMNFISEKDSYFCIWGASDVKELYRNASYHNLDMNRIPEMFINIQPYVSMYLKVPETRLLKLQTATQLLNIPQTHEYHNALYDAYYTAEIFKKINSPYIQPKKYDPNYVRIRPSQPRKKVDYDMLLQQFRKMYDRELSKDEQDMITLAYKMGKTNQFLK</sequence>
<gene>
    <name evidence="5" type="ORF">bsdtb5_15730</name>
</gene>
<evidence type="ECO:0000313" key="5">
    <source>
        <dbReference type="EMBL" id="BCN30278.1"/>
    </source>
</evidence>
<name>A0A7R7IDR3_9FIRM</name>
<dbReference type="EMBL" id="AP024169">
    <property type="protein sequence ID" value="BCN30278.1"/>
    <property type="molecule type" value="Genomic_DNA"/>
</dbReference>
<accession>A0A7R7IDR3</accession>
<evidence type="ECO:0000256" key="1">
    <source>
        <dbReference type="ARBA" id="ARBA00022722"/>
    </source>
</evidence>
<evidence type="ECO:0000256" key="3">
    <source>
        <dbReference type="ARBA" id="ARBA00022839"/>
    </source>
</evidence>
<dbReference type="CDD" id="cd06133">
    <property type="entry name" value="ERI-1_3'hExo_like"/>
    <property type="match status" value="1"/>
</dbReference>
<reference evidence="5 6" key="1">
    <citation type="submission" date="2020-11" db="EMBL/GenBank/DDBJ databases">
        <title>Draft genome sequencing of a Lachnospiraceae strain isolated from anoxic soil subjected to BSD treatment.</title>
        <authorList>
            <person name="Uek A."/>
            <person name="Tonouchi A."/>
        </authorList>
    </citation>
    <scope>NUCLEOTIDE SEQUENCE [LARGE SCALE GENOMIC DNA]</scope>
    <source>
        <strain evidence="5 6">TB5</strain>
    </source>
</reference>
<dbReference type="Gene3D" id="3.30.420.10">
    <property type="entry name" value="Ribonuclease H-like superfamily/Ribonuclease H"/>
    <property type="match status" value="1"/>
</dbReference>
<dbReference type="KEGG" id="ahb:bsdtb5_15730"/>
<dbReference type="SMART" id="SM00479">
    <property type="entry name" value="EXOIII"/>
    <property type="match status" value="1"/>
</dbReference>
<dbReference type="PANTHER" id="PTHR23044:SF61">
    <property type="entry name" value="3'-5' EXORIBONUCLEASE 1-RELATED"/>
    <property type="match status" value="1"/>
</dbReference>
<proteinExistence type="predicted"/>
<dbReference type="InterPro" id="IPR051274">
    <property type="entry name" value="3-5_Exoribonuclease"/>
</dbReference>
<dbReference type="InterPro" id="IPR013520">
    <property type="entry name" value="Ribonucl_H"/>
</dbReference>
<keyword evidence="2" id="KW-0378">Hydrolase</keyword>
<evidence type="ECO:0000313" key="6">
    <source>
        <dbReference type="Proteomes" id="UP000595897"/>
    </source>
</evidence>
<dbReference type="GO" id="GO:0003676">
    <property type="term" value="F:nucleic acid binding"/>
    <property type="evidence" value="ECO:0007669"/>
    <property type="project" value="InterPro"/>
</dbReference>
<dbReference type="Proteomes" id="UP000595897">
    <property type="component" value="Chromosome"/>
</dbReference>
<dbReference type="RefSeq" id="WP_271715511.1">
    <property type="nucleotide sequence ID" value="NZ_AP024169.1"/>
</dbReference>
<dbReference type="GO" id="GO:0000175">
    <property type="term" value="F:3'-5'-RNA exonuclease activity"/>
    <property type="evidence" value="ECO:0007669"/>
    <property type="project" value="InterPro"/>
</dbReference>
<dbReference type="SUPFAM" id="SSF53098">
    <property type="entry name" value="Ribonuclease H-like"/>
    <property type="match status" value="1"/>
</dbReference>
<evidence type="ECO:0000259" key="4">
    <source>
        <dbReference type="SMART" id="SM00479"/>
    </source>
</evidence>
<dbReference type="AlphaFoldDB" id="A0A7R7IDR3"/>
<dbReference type="Pfam" id="PF00929">
    <property type="entry name" value="RNase_T"/>
    <property type="match status" value="1"/>
</dbReference>
<organism evidence="5 6">
    <name type="scientific">Anaeromicropila herbilytica</name>
    <dbReference type="NCBI Taxonomy" id="2785025"/>
    <lineage>
        <taxon>Bacteria</taxon>
        <taxon>Bacillati</taxon>
        <taxon>Bacillota</taxon>
        <taxon>Clostridia</taxon>
        <taxon>Lachnospirales</taxon>
        <taxon>Lachnospiraceae</taxon>
        <taxon>Anaeromicropila</taxon>
    </lineage>
</organism>
<dbReference type="InterPro" id="IPR047201">
    <property type="entry name" value="ERI-1_3'hExo-like"/>
</dbReference>
<dbReference type="InterPro" id="IPR036397">
    <property type="entry name" value="RNaseH_sf"/>
</dbReference>
<keyword evidence="3" id="KW-0269">Exonuclease</keyword>
<dbReference type="InterPro" id="IPR012337">
    <property type="entry name" value="RNaseH-like_sf"/>
</dbReference>
<evidence type="ECO:0000256" key="2">
    <source>
        <dbReference type="ARBA" id="ARBA00022801"/>
    </source>
</evidence>
<protein>
    <submittedName>
        <fullName evidence="5">Ribonuclease</fullName>
    </submittedName>
</protein>